<evidence type="ECO:0000313" key="4">
    <source>
        <dbReference type="Proteomes" id="UP000499080"/>
    </source>
</evidence>
<sequence>MASDSQRPSTLYMVPTVIPLLHLTVFIRTSAQKSNRKTESPRPALASGTLNDRGRYDSSSTEAGVLAAIAGPRPDPPEGDTYNHWWRDSREPPLLCPQGK</sequence>
<feature type="region of interest" description="Disordered" evidence="1">
    <location>
        <begin position="30"/>
        <end position="100"/>
    </location>
</feature>
<feature type="transmembrane region" description="Helical" evidence="2">
    <location>
        <begin position="12"/>
        <end position="31"/>
    </location>
</feature>
<accession>A0A4Y2E1Q2</accession>
<keyword evidence="4" id="KW-1185">Reference proteome</keyword>
<evidence type="ECO:0000256" key="1">
    <source>
        <dbReference type="SAM" id="MobiDB-lite"/>
    </source>
</evidence>
<name>A0A4Y2E1Q2_ARAVE</name>
<gene>
    <name evidence="3" type="ORF">AVEN_273426_1</name>
</gene>
<dbReference type="EMBL" id="BGPR01000476">
    <property type="protein sequence ID" value="GBM22239.1"/>
    <property type="molecule type" value="Genomic_DNA"/>
</dbReference>
<proteinExistence type="predicted"/>
<keyword evidence="2" id="KW-0472">Membrane</keyword>
<dbReference type="Proteomes" id="UP000499080">
    <property type="component" value="Unassembled WGS sequence"/>
</dbReference>
<keyword evidence="2" id="KW-1133">Transmembrane helix</keyword>
<protein>
    <submittedName>
        <fullName evidence="3">Uncharacterized protein</fullName>
    </submittedName>
</protein>
<keyword evidence="2" id="KW-0812">Transmembrane</keyword>
<comment type="caution">
    <text evidence="3">The sequence shown here is derived from an EMBL/GenBank/DDBJ whole genome shotgun (WGS) entry which is preliminary data.</text>
</comment>
<dbReference type="AlphaFoldDB" id="A0A4Y2E1Q2"/>
<evidence type="ECO:0000313" key="3">
    <source>
        <dbReference type="EMBL" id="GBM22239.1"/>
    </source>
</evidence>
<reference evidence="3 4" key="1">
    <citation type="journal article" date="2019" name="Sci. Rep.">
        <title>Orb-weaving spider Araneus ventricosus genome elucidates the spidroin gene catalogue.</title>
        <authorList>
            <person name="Kono N."/>
            <person name="Nakamura H."/>
            <person name="Ohtoshi R."/>
            <person name="Moran D.A.P."/>
            <person name="Shinohara A."/>
            <person name="Yoshida Y."/>
            <person name="Fujiwara M."/>
            <person name="Mori M."/>
            <person name="Tomita M."/>
            <person name="Arakawa K."/>
        </authorList>
    </citation>
    <scope>NUCLEOTIDE SEQUENCE [LARGE SCALE GENOMIC DNA]</scope>
</reference>
<organism evidence="3 4">
    <name type="scientific">Araneus ventricosus</name>
    <name type="common">Orbweaver spider</name>
    <name type="synonym">Epeira ventricosa</name>
    <dbReference type="NCBI Taxonomy" id="182803"/>
    <lineage>
        <taxon>Eukaryota</taxon>
        <taxon>Metazoa</taxon>
        <taxon>Ecdysozoa</taxon>
        <taxon>Arthropoda</taxon>
        <taxon>Chelicerata</taxon>
        <taxon>Arachnida</taxon>
        <taxon>Araneae</taxon>
        <taxon>Araneomorphae</taxon>
        <taxon>Entelegynae</taxon>
        <taxon>Araneoidea</taxon>
        <taxon>Araneidae</taxon>
        <taxon>Araneus</taxon>
    </lineage>
</organism>
<evidence type="ECO:0000256" key="2">
    <source>
        <dbReference type="SAM" id="Phobius"/>
    </source>
</evidence>